<dbReference type="SUPFAM" id="SSF54285">
    <property type="entry name" value="MoaD/ThiS"/>
    <property type="match status" value="1"/>
</dbReference>
<dbReference type="KEGG" id="dpd:Deipe_0207"/>
<proteinExistence type="predicted"/>
<accession>K9ZYH7</accession>
<organism evidence="1 2">
    <name type="scientific">Deinococcus peraridilitoris (strain DSM 19664 / LMG 22246 / CIP 109416 / KR-200)</name>
    <dbReference type="NCBI Taxonomy" id="937777"/>
    <lineage>
        <taxon>Bacteria</taxon>
        <taxon>Thermotogati</taxon>
        <taxon>Deinococcota</taxon>
        <taxon>Deinococci</taxon>
        <taxon>Deinococcales</taxon>
        <taxon>Deinococcaceae</taxon>
        <taxon>Deinococcus</taxon>
    </lineage>
</organism>
<dbReference type="InterPro" id="IPR012675">
    <property type="entry name" value="Beta-grasp_dom_sf"/>
</dbReference>
<dbReference type="NCBIfam" id="TIGR01683">
    <property type="entry name" value="thiS"/>
    <property type="match status" value="1"/>
</dbReference>
<dbReference type="RefSeq" id="WP_015234121.1">
    <property type="nucleotide sequence ID" value="NC_019793.1"/>
</dbReference>
<dbReference type="PANTHER" id="PTHR34472:SF1">
    <property type="entry name" value="SULFUR CARRIER PROTEIN THIS"/>
    <property type="match status" value="1"/>
</dbReference>
<dbReference type="OrthoDB" id="72139at2"/>
<evidence type="ECO:0000313" key="2">
    <source>
        <dbReference type="Proteomes" id="UP000010467"/>
    </source>
</evidence>
<dbReference type="Proteomes" id="UP000010467">
    <property type="component" value="Chromosome"/>
</dbReference>
<dbReference type="eggNOG" id="COG2104">
    <property type="taxonomic scope" value="Bacteria"/>
</dbReference>
<dbReference type="CDD" id="cd00565">
    <property type="entry name" value="Ubl_ThiS"/>
    <property type="match status" value="1"/>
</dbReference>
<dbReference type="EMBL" id="CP003382">
    <property type="protein sequence ID" value="AFZ65810.1"/>
    <property type="molecule type" value="Genomic_DNA"/>
</dbReference>
<dbReference type="Gene3D" id="3.10.20.30">
    <property type="match status" value="1"/>
</dbReference>
<name>K9ZYH7_DEIPD</name>
<dbReference type="AlphaFoldDB" id="K9ZYH7"/>
<reference evidence="2" key="1">
    <citation type="submission" date="2012-03" db="EMBL/GenBank/DDBJ databases">
        <title>Complete sequence of chromosome of Deinococcus peraridilitoris DSM 19664.</title>
        <authorList>
            <person name="Lucas S."/>
            <person name="Copeland A."/>
            <person name="Lapidus A."/>
            <person name="Glavina del Rio T."/>
            <person name="Dalin E."/>
            <person name="Tice H."/>
            <person name="Bruce D."/>
            <person name="Goodwin L."/>
            <person name="Pitluck S."/>
            <person name="Peters L."/>
            <person name="Mikhailova N."/>
            <person name="Lu M."/>
            <person name="Kyrpides N."/>
            <person name="Mavromatis K."/>
            <person name="Ivanova N."/>
            <person name="Brettin T."/>
            <person name="Detter J.C."/>
            <person name="Han C."/>
            <person name="Larimer F."/>
            <person name="Land M."/>
            <person name="Hauser L."/>
            <person name="Markowitz V."/>
            <person name="Cheng J.-F."/>
            <person name="Hugenholtz P."/>
            <person name="Woyke T."/>
            <person name="Wu D."/>
            <person name="Pukall R."/>
            <person name="Steenblock K."/>
            <person name="Brambilla E."/>
            <person name="Klenk H.-P."/>
            <person name="Eisen J.A."/>
        </authorList>
    </citation>
    <scope>NUCLEOTIDE SEQUENCE [LARGE SCALE GENOMIC DNA]</scope>
    <source>
        <strain evidence="2">DSM 19664 / LMG 22246 / CIP 109416 / KR-200</strain>
    </source>
</reference>
<sequence>MWVNGQERPHRAGLTLHTLLQELNVALDKVAVAHNDDFYAGSRVPDVPLQKGDVIEVVRVTAGG</sequence>
<evidence type="ECO:0000313" key="1">
    <source>
        <dbReference type="EMBL" id="AFZ65810.1"/>
    </source>
</evidence>
<dbReference type="STRING" id="937777.Deipe_0207"/>
<gene>
    <name evidence="1" type="ordered locus">Deipe_0207</name>
</gene>
<dbReference type="Pfam" id="PF02597">
    <property type="entry name" value="ThiS"/>
    <property type="match status" value="1"/>
</dbReference>
<dbReference type="InterPro" id="IPR003749">
    <property type="entry name" value="ThiS/MoaD-like"/>
</dbReference>
<dbReference type="PANTHER" id="PTHR34472">
    <property type="entry name" value="SULFUR CARRIER PROTEIN THIS"/>
    <property type="match status" value="1"/>
</dbReference>
<dbReference type="HOGENOM" id="CLU_174611_1_0_0"/>
<dbReference type="PATRIC" id="fig|937777.3.peg.215"/>
<dbReference type="InterPro" id="IPR010035">
    <property type="entry name" value="Thi_S"/>
</dbReference>
<dbReference type="InterPro" id="IPR016155">
    <property type="entry name" value="Mopterin_synth/thiamin_S_b"/>
</dbReference>
<protein>
    <submittedName>
        <fullName evidence="1">Thiamine biosynthesis protein ThiS</fullName>
    </submittedName>
</protein>
<keyword evidence="2" id="KW-1185">Reference proteome</keyword>